<evidence type="ECO:0000256" key="2">
    <source>
        <dbReference type="PROSITE-ProRule" id="PRU00169"/>
    </source>
</evidence>
<dbReference type="STRING" id="1219043.SCH01S_41_00050"/>
<dbReference type="SUPFAM" id="SSF52172">
    <property type="entry name" value="CheY-like"/>
    <property type="match status" value="1"/>
</dbReference>
<dbReference type="Proteomes" id="UP000033202">
    <property type="component" value="Unassembled WGS sequence"/>
</dbReference>
<dbReference type="GO" id="GO:0000160">
    <property type="term" value="P:phosphorelay signal transduction system"/>
    <property type="evidence" value="ECO:0007669"/>
    <property type="project" value="InterPro"/>
</dbReference>
<evidence type="ECO:0000313" key="5">
    <source>
        <dbReference type="Proteomes" id="UP000033202"/>
    </source>
</evidence>
<dbReference type="InterPro" id="IPR050595">
    <property type="entry name" value="Bact_response_regulator"/>
</dbReference>
<sequence>MSCTDVVKLLDGLRVLVVEDEPLIGMAVEEAIRDAGGLAEHVDSDRAAYSRLQDGARTLDALIVDVNLGEGTTGFDVARFARRLNARLPVVYLSGGPEEWATWFGVDDATFLAKPVTDAELVQTIARLSGREDGPPCQMPHPA</sequence>
<organism evidence="4 5">
    <name type="scientific">Sphingomonas changbaiensis NBRC 104936</name>
    <dbReference type="NCBI Taxonomy" id="1219043"/>
    <lineage>
        <taxon>Bacteria</taxon>
        <taxon>Pseudomonadati</taxon>
        <taxon>Pseudomonadota</taxon>
        <taxon>Alphaproteobacteria</taxon>
        <taxon>Sphingomonadales</taxon>
        <taxon>Sphingomonadaceae</taxon>
        <taxon>Sphingomonas</taxon>
    </lineage>
</organism>
<keyword evidence="5" id="KW-1185">Reference proteome</keyword>
<dbReference type="PROSITE" id="PS50110">
    <property type="entry name" value="RESPONSE_REGULATORY"/>
    <property type="match status" value="1"/>
</dbReference>
<dbReference type="EMBL" id="BBWU01000041">
    <property type="protein sequence ID" value="GAO39958.1"/>
    <property type="molecule type" value="Genomic_DNA"/>
</dbReference>
<dbReference type="InterPro" id="IPR001789">
    <property type="entry name" value="Sig_transdc_resp-reg_receiver"/>
</dbReference>
<dbReference type="SMART" id="SM00448">
    <property type="entry name" value="REC"/>
    <property type="match status" value="1"/>
</dbReference>
<proteinExistence type="predicted"/>
<dbReference type="PANTHER" id="PTHR44591:SF21">
    <property type="entry name" value="TWO-COMPONENT RESPONSE REGULATOR"/>
    <property type="match status" value="1"/>
</dbReference>
<dbReference type="OrthoDB" id="7210814at2"/>
<accession>A0A0E9MR59</accession>
<comment type="caution">
    <text evidence="4">The sequence shown here is derived from an EMBL/GenBank/DDBJ whole genome shotgun (WGS) entry which is preliminary data.</text>
</comment>
<evidence type="ECO:0000256" key="1">
    <source>
        <dbReference type="ARBA" id="ARBA00022553"/>
    </source>
</evidence>
<dbReference type="AlphaFoldDB" id="A0A0E9MR59"/>
<dbReference type="InterPro" id="IPR011006">
    <property type="entry name" value="CheY-like_superfamily"/>
</dbReference>
<gene>
    <name evidence="4" type="ORF">SCH01S_41_00050</name>
</gene>
<dbReference type="Gene3D" id="3.40.50.2300">
    <property type="match status" value="1"/>
</dbReference>
<feature type="domain" description="Response regulatory" evidence="3">
    <location>
        <begin position="14"/>
        <end position="129"/>
    </location>
</feature>
<evidence type="ECO:0000259" key="3">
    <source>
        <dbReference type="PROSITE" id="PS50110"/>
    </source>
</evidence>
<dbReference type="Pfam" id="PF00072">
    <property type="entry name" value="Response_reg"/>
    <property type="match status" value="1"/>
</dbReference>
<reference evidence="4 5" key="1">
    <citation type="submission" date="2015-04" db="EMBL/GenBank/DDBJ databases">
        <title>Whole genome shotgun sequence of Sphingomonas changbaiensis NBRC 104936.</title>
        <authorList>
            <person name="Katano-Makiyama Y."/>
            <person name="Hosoyama A."/>
            <person name="Hashimoto M."/>
            <person name="Noguchi M."/>
            <person name="Tsuchikane K."/>
            <person name="Ohji S."/>
            <person name="Yamazoe A."/>
            <person name="Ichikawa N."/>
            <person name="Kimura A."/>
            <person name="Fujita N."/>
        </authorList>
    </citation>
    <scope>NUCLEOTIDE SEQUENCE [LARGE SCALE GENOMIC DNA]</scope>
    <source>
        <strain evidence="4 5">NBRC 104936</strain>
    </source>
</reference>
<dbReference type="PANTHER" id="PTHR44591">
    <property type="entry name" value="STRESS RESPONSE REGULATOR PROTEIN 1"/>
    <property type="match status" value="1"/>
</dbReference>
<keyword evidence="1 2" id="KW-0597">Phosphoprotein</keyword>
<name>A0A0E9MR59_9SPHN</name>
<feature type="modified residue" description="4-aspartylphosphate" evidence="2">
    <location>
        <position position="65"/>
    </location>
</feature>
<evidence type="ECO:0000313" key="4">
    <source>
        <dbReference type="EMBL" id="GAO39958.1"/>
    </source>
</evidence>
<protein>
    <submittedName>
        <fullName evidence="4">Putative two-component response regulator</fullName>
    </submittedName>
</protein>